<proteinExistence type="inferred from homology"/>
<evidence type="ECO:0000256" key="3">
    <source>
        <dbReference type="ARBA" id="ARBA00022729"/>
    </source>
</evidence>
<dbReference type="eggNOG" id="COG3203">
    <property type="taxonomic scope" value="Bacteria"/>
</dbReference>
<dbReference type="PANTHER" id="PTHR34501:SF2">
    <property type="entry name" value="OUTER MEMBRANE PORIN F-RELATED"/>
    <property type="match status" value="1"/>
</dbReference>
<name>A0A081NDF6_9GAMM</name>
<sequence>MQKKLLAAVVASLVAGQAMALEVYNDDVNSLEIGGKIGVKTVKSNGSDAEMKDASPRINFKYAHKFASGWTGSAVAEWGFYAVDGDNEDQFFNRLGNVGLSHDTYGAFTAGKAWSVTYDVSGWTDAFAIGGGAASGIYSGRAEAMGKADMNHDNGDQDGTARADDVIQYRNSFGGLNVGVQYQLKGKAGDNYNRDSGYGVALSYDLPMGLSLGATYNETKYAEDLSSLAIYNNTDKSTSATAGAKFENEALYLAAVYGQFENKVAIDNTMAKKATGVELYGKLALPQVVDGFYLQSGLNQLSADDTFTGVKTDAEFTDYMVGAIYETGPMQFAFEYTRGEKVSQGGKKDLDDTYAVQAIYYF</sequence>
<dbReference type="InterPro" id="IPR001897">
    <property type="entry name" value="Porin_gammaproteobac"/>
</dbReference>
<dbReference type="STRING" id="1137799.GZ78_21725"/>
<reference evidence="7 8" key="1">
    <citation type="submission" date="2014-06" db="EMBL/GenBank/DDBJ databases">
        <title>Whole Genome Sequences of Three Symbiotic Endozoicomonas Bacteria.</title>
        <authorList>
            <person name="Neave M.J."/>
            <person name="Apprill A."/>
            <person name="Voolstra C.R."/>
        </authorList>
    </citation>
    <scope>NUCLEOTIDE SEQUENCE [LARGE SCALE GENOMIC DNA]</scope>
    <source>
        <strain evidence="7 8">DSM 25634</strain>
    </source>
</reference>
<feature type="domain" description="Porin" evidence="6">
    <location>
        <begin position="7"/>
        <end position="360"/>
    </location>
</feature>
<dbReference type="PRINTS" id="PR00183">
    <property type="entry name" value="ECOLIPORIN"/>
</dbReference>
<dbReference type="SUPFAM" id="SSF56935">
    <property type="entry name" value="Porins"/>
    <property type="match status" value="1"/>
</dbReference>
<dbReference type="InterPro" id="IPR033900">
    <property type="entry name" value="Gram_neg_porin_domain"/>
</dbReference>
<comment type="caution">
    <text evidence="7">The sequence shown here is derived from an EMBL/GenBank/DDBJ whole genome shotgun (WGS) entry which is preliminary data.</text>
</comment>
<dbReference type="InterPro" id="IPR023614">
    <property type="entry name" value="Porin_dom_sf"/>
</dbReference>
<feature type="chain" id="PRO_5001760682" description="Porin domain-containing protein" evidence="5">
    <location>
        <begin position="21"/>
        <end position="362"/>
    </location>
</feature>
<keyword evidence="4" id="KW-0472">Membrane</keyword>
<comment type="similarity">
    <text evidence="2">Belongs to the Gram-negative porin family.</text>
</comment>
<keyword evidence="3 5" id="KW-0732">Signal</keyword>
<feature type="signal peptide" evidence="5">
    <location>
        <begin position="1"/>
        <end position="20"/>
    </location>
</feature>
<dbReference type="GO" id="GO:0015288">
    <property type="term" value="F:porin activity"/>
    <property type="evidence" value="ECO:0007669"/>
    <property type="project" value="InterPro"/>
</dbReference>
<dbReference type="PANTHER" id="PTHR34501">
    <property type="entry name" value="PROTEIN YDDL-RELATED"/>
    <property type="match status" value="1"/>
</dbReference>
<dbReference type="GO" id="GO:0034220">
    <property type="term" value="P:monoatomic ion transmembrane transport"/>
    <property type="evidence" value="ECO:0007669"/>
    <property type="project" value="InterPro"/>
</dbReference>
<dbReference type="AlphaFoldDB" id="A0A081NDF6"/>
<dbReference type="InterPro" id="IPR050298">
    <property type="entry name" value="Gram-neg_bact_OMP"/>
</dbReference>
<dbReference type="Pfam" id="PF13609">
    <property type="entry name" value="Porin_4"/>
    <property type="match status" value="1"/>
</dbReference>
<evidence type="ECO:0000259" key="6">
    <source>
        <dbReference type="Pfam" id="PF13609"/>
    </source>
</evidence>
<comment type="subcellular location">
    <subcellularLocation>
        <location evidence="1">Cell outer membrane</location>
        <topology evidence="1">Multi-pass membrane protein</topology>
    </subcellularLocation>
</comment>
<evidence type="ECO:0000256" key="2">
    <source>
        <dbReference type="ARBA" id="ARBA00007539"/>
    </source>
</evidence>
<dbReference type="RefSeq" id="WP_034840060.1">
    <property type="nucleotide sequence ID" value="NZ_JOKH01000005.1"/>
</dbReference>
<dbReference type="EMBL" id="JOKH01000005">
    <property type="protein sequence ID" value="KEQ16479.1"/>
    <property type="molecule type" value="Genomic_DNA"/>
</dbReference>
<evidence type="ECO:0000313" key="8">
    <source>
        <dbReference type="Proteomes" id="UP000028073"/>
    </source>
</evidence>
<organism evidence="7 8">
    <name type="scientific">Endozoicomonas numazuensis</name>
    <dbReference type="NCBI Taxonomy" id="1137799"/>
    <lineage>
        <taxon>Bacteria</taxon>
        <taxon>Pseudomonadati</taxon>
        <taxon>Pseudomonadota</taxon>
        <taxon>Gammaproteobacteria</taxon>
        <taxon>Oceanospirillales</taxon>
        <taxon>Endozoicomonadaceae</taxon>
        <taxon>Endozoicomonas</taxon>
    </lineage>
</organism>
<gene>
    <name evidence="7" type="ORF">GZ78_21725</name>
</gene>
<evidence type="ECO:0000256" key="4">
    <source>
        <dbReference type="ARBA" id="ARBA00023136"/>
    </source>
</evidence>
<evidence type="ECO:0000313" key="7">
    <source>
        <dbReference type="EMBL" id="KEQ16479.1"/>
    </source>
</evidence>
<protein>
    <recommendedName>
        <fullName evidence="6">Porin domain-containing protein</fullName>
    </recommendedName>
</protein>
<accession>A0A081NDF6</accession>
<evidence type="ECO:0000256" key="1">
    <source>
        <dbReference type="ARBA" id="ARBA00004571"/>
    </source>
</evidence>
<dbReference type="GO" id="GO:0009279">
    <property type="term" value="C:cell outer membrane"/>
    <property type="evidence" value="ECO:0007669"/>
    <property type="project" value="UniProtKB-SubCell"/>
</dbReference>
<dbReference type="Gene3D" id="2.40.160.10">
    <property type="entry name" value="Porin"/>
    <property type="match status" value="1"/>
</dbReference>
<keyword evidence="8" id="KW-1185">Reference proteome</keyword>
<dbReference type="Proteomes" id="UP000028073">
    <property type="component" value="Unassembled WGS sequence"/>
</dbReference>
<dbReference type="OrthoDB" id="784582at2"/>
<evidence type="ECO:0000256" key="5">
    <source>
        <dbReference type="SAM" id="SignalP"/>
    </source>
</evidence>
<dbReference type="CDD" id="cd00342">
    <property type="entry name" value="gram_neg_porins"/>
    <property type="match status" value="1"/>
</dbReference>